<evidence type="ECO:0000256" key="3">
    <source>
        <dbReference type="ARBA" id="ARBA00022989"/>
    </source>
</evidence>
<dbReference type="InterPro" id="IPR011701">
    <property type="entry name" value="MFS"/>
</dbReference>
<evidence type="ECO:0000256" key="1">
    <source>
        <dbReference type="ARBA" id="ARBA00004141"/>
    </source>
</evidence>
<dbReference type="GO" id="GO:0005326">
    <property type="term" value="F:neurotransmitter transmembrane transporter activity"/>
    <property type="evidence" value="ECO:0007669"/>
    <property type="project" value="TreeGrafter"/>
</dbReference>
<dbReference type="AlphaFoldDB" id="A0A482VNJ7"/>
<keyword evidence="4 6" id="KW-0472">Membrane</keyword>
<gene>
    <name evidence="8" type="ORF">BDFB_009845</name>
</gene>
<feature type="compositionally biased region" description="Polar residues" evidence="5">
    <location>
        <begin position="436"/>
        <end position="453"/>
    </location>
</feature>
<feature type="transmembrane region" description="Helical" evidence="6">
    <location>
        <begin position="57"/>
        <end position="77"/>
    </location>
</feature>
<protein>
    <submittedName>
        <fullName evidence="8">Vesicular glutamate transporter 1</fullName>
    </submittedName>
</protein>
<dbReference type="Pfam" id="PF07690">
    <property type="entry name" value="MFS_1"/>
    <property type="match status" value="1"/>
</dbReference>
<proteinExistence type="predicted"/>
<dbReference type="Proteomes" id="UP000292052">
    <property type="component" value="Unassembled WGS sequence"/>
</dbReference>
<dbReference type="OrthoDB" id="2985014at2759"/>
<dbReference type="PANTHER" id="PTHR11662">
    <property type="entry name" value="SOLUTE CARRIER FAMILY 17"/>
    <property type="match status" value="1"/>
</dbReference>
<feature type="transmembrane region" description="Helical" evidence="6">
    <location>
        <begin position="191"/>
        <end position="209"/>
    </location>
</feature>
<keyword evidence="9" id="KW-1185">Reference proteome</keyword>
<feature type="compositionally biased region" description="Pro residues" evidence="5">
    <location>
        <begin position="415"/>
        <end position="429"/>
    </location>
</feature>
<dbReference type="FunFam" id="1.20.1250.20:FF:000264">
    <property type="entry name" value="vesicular glutamate transporter 1"/>
    <property type="match status" value="1"/>
</dbReference>
<dbReference type="STRING" id="1661398.A0A482VNJ7"/>
<feature type="transmembrane region" description="Helical" evidence="6">
    <location>
        <begin position="322"/>
        <end position="341"/>
    </location>
</feature>
<dbReference type="GO" id="GO:0098700">
    <property type="term" value="P:neurotransmitter loading into synaptic vesicle"/>
    <property type="evidence" value="ECO:0007669"/>
    <property type="project" value="TreeGrafter"/>
</dbReference>
<dbReference type="GO" id="GO:0030672">
    <property type="term" value="C:synaptic vesicle membrane"/>
    <property type="evidence" value="ECO:0007669"/>
    <property type="project" value="TreeGrafter"/>
</dbReference>
<dbReference type="GO" id="GO:0060076">
    <property type="term" value="C:excitatory synapse"/>
    <property type="evidence" value="ECO:0007669"/>
    <property type="project" value="TreeGrafter"/>
</dbReference>
<reference evidence="8 9" key="1">
    <citation type="submission" date="2017-03" db="EMBL/GenBank/DDBJ databases">
        <title>Genome of the blue death feigning beetle - Asbolus verrucosus.</title>
        <authorList>
            <person name="Rider S.D."/>
        </authorList>
    </citation>
    <scope>NUCLEOTIDE SEQUENCE [LARGE SCALE GENOMIC DNA]</scope>
    <source>
        <strain evidence="8">Butters</strain>
        <tissue evidence="8">Head and leg muscle</tissue>
    </source>
</reference>
<evidence type="ECO:0000259" key="7">
    <source>
        <dbReference type="PROSITE" id="PS50850"/>
    </source>
</evidence>
<evidence type="ECO:0000256" key="5">
    <source>
        <dbReference type="SAM" id="MobiDB-lite"/>
    </source>
</evidence>
<feature type="domain" description="Major facilitator superfamily (MFS) profile" evidence="7">
    <location>
        <begin position="1"/>
        <end position="346"/>
    </location>
</feature>
<comment type="caution">
    <text evidence="8">The sequence shown here is derived from an EMBL/GenBank/DDBJ whole genome shotgun (WGS) entry which is preliminary data.</text>
</comment>
<dbReference type="PROSITE" id="PS50850">
    <property type="entry name" value="MFS"/>
    <property type="match status" value="1"/>
</dbReference>
<comment type="subcellular location">
    <subcellularLocation>
        <location evidence="1">Membrane</location>
        <topology evidence="1">Multi-pass membrane protein</topology>
    </subcellularLocation>
</comment>
<organism evidence="8 9">
    <name type="scientific">Asbolus verrucosus</name>
    <name type="common">Desert ironclad beetle</name>
    <dbReference type="NCBI Taxonomy" id="1661398"/>
    <lineage>
        <taxon>Eukaryota</taxon>
        <taxon>Metazoa</taxon>
        <taxon>Ecdysozoa</taxon>
        <taxon>Arthropoda</taxon>
        <taxon>Hexapoda</taxon>
        <taxon>Insecta</taxon>
        <taxon>Pterygota</taxon>
        <taxon>Neoptera</taxon>
        <taxon>Endopterygota</taxon>
        <taxon>Coleoptera</taxon>
        <taxon>Polyphaga</taxon>
        <taxon>Cucujiformia</taxon>
        <taxon>Tenebrionidae</taxon>
        <taxon>Pimeliinae</taxon>
        <taxon>Asbolus</taxon>
    </lineage>
</organism>
<dbReference type="EMBL" id="QDEB01081267">
    <property type="protein sequence ID" value="RZC34300.1"/>
    <property type="molecule type" value="Genomic_DNA"/>
</dbReference>
<evidence type="ECO:0000256" key="4">
    <source>
        <dbReference type="ARBA" id="ARBA00023136"/>
    </source>
</evidence>
<sequence length="467" mass="51938">MAIGTSSFLNLFVAAIYEHPQILIIVKVLQGLVEGVTYPACHGIMRYWAPPLERSRLATLAFSGCYAGVMFAMPISSELVKRLGPLSPFYFYGIVGLLWYLSWLWLVFEKPSHHPTIESKELLYIQNSLGTTTQTYIAPTIANTPWKTFFTSMPCYAIFVANFCRSWNFYLLVLFQASYFKDAYNTDLESIGFLGALPHMLMTIIVPSGGILADRIRKKGLLNTTQVRKLFNCGGFGLEATFFIIMAYSDTLSQGMTALTIGVAFSGFAISGFNVNHLDIAPRYASILMGISNGIGTIAGCICPYVVHLITSSNRTREQWRIVFIVSAIIHYVGIVFYAIFASGELQEWADPTAEEEKQWNQMNEAVPMKPSTQNNGLLQRQLSGKINYGSVDTPMPAKPPPPSGWMSEDKPQKPTAPPQPYQAPPSAPFVPSGNPFLSGNNPFRQEQVQPEAQDTYMHGTVFDRTY</sequence>
<dbReference type="GO" id="GO:0005313">
    <property type="term" value="F:L-glutamate transmembrane transporter activity"/>
    <property type="evidence" value="ECO:0007669"/>
    <property type="project" value="TreeGrafter"/>
</dbReference>
<dbReference type="GO" id="GO:0050803">
    <property type="term" value="P:regulation of synapse structure or activity"/>
    <property type="evidence" value="ECO:0007669"/>
    <property type="project" value="TreeGrafter"/>
</dbReference>
<feature type="transmembrane region" description="Helical" evidence="6">
    <location>
        <begin position="89"/>
        <end position="108"/>
    </location>
</feature>
<evidence type="ECO:0000256" key="6">
    <source>
        <dbReference type="SAM" id="Phobius"/>
    </source>
</evidence>
<evidence type="ECO:0000313" key="8">
    <source>
        <dbReference type="EMBL" id="RZC34300.1"/>
    </source>
</evidence>
<dbReference type="Gene3D" id="1.20.1250.20">
    <property type="entry name" value="MFS general substrate transporter like domains"/>
    <property type="match status" value="2"/>
</dbReference>
<feature type="transmembrane region" description="Helical" evidence="6">
    <location>
        <begin position="255"/>
        <end position="275"/>
    </location>
</feature>
<dbReference type="FunFam" id="1.20.1250.20:FF:001045">
    <property type="entry name" value="Solute carrier family 17 (sodium phosphate), member 3"/>
    <property type="match status" value="1"/>
</dbReference>
<dbReference type="InterPro" id="IPR036259">
    <property type="entry name" value="MFS_trans_sf"/>
</dbReference>
<feature type="region of interest" description="Disordered" evidence="5">
    <location>
        <begin position="389"/>
        <end position="467"/>
    </location>
</feature>
<dbReference type="PANTHER" id="PTHR11662:SF456">
    <property type="entry name" value="VESICULAR GLUTAMATE TRANSPORTER, ISOFORM A"/>
    <property type="match status" value="1"/>
</dbReference>
<dbReference type="SUPFAM" id="SSF103473">
    <property type="entry name" value="MFS general substrate transporter"/>
    <property type="match status" value="1"/>
</dbReference>
<keyword evidence="3 6" id="KW-1133">Transmembrane helix</keyword>
<feature type="transmembrane region" description="Helical" evidence="6">
    <location>
        <begin position="156"/>
        <end position="179"/>
    </location>
</feature>
<name>A0A482VNJ7_ASBVE</name>
<keyword evidence="2 6" id="KW-0812">Transmembrane</keyword>
<dbReference type="InterPro" id="IPR050382">
    <property type="entry name" value="MFS_Na/Anion_cotransporter"/>
</dbReference>
<evidence type="ECO:0000313" key="9">
    <source>
        <dbReference type="Proteomes" id="UP000292052"/>
    </source>
</evidence>
<accession>A0A482VNJ7</accession>
<dbReference type="InterPro" id="IPR020846">
    <property type="entry name" value="MFS_dom"/>
</dbReference>
<evidence type="ECO:0000256" key="2">
    <source>
        <dbReference type="ARBA" id="ARBA00022692"/>
    </source>
</evidence>
<dbReference type="GO" id="GO:0035249">
    <property type="term" value="P:synaptic transmission, glutamatergic"/>
    <property type="evidence" value="ECO:0007669"/>
    <property type="project" value="TreeGrafter"/>
</dbReference>
<feature type="transmembrane region" description="Helical" evidence="6">
    <location>
        <begin position="287"/>
        <end position="310"/>
    </location>
</feature>